<evidence type="ECO:0000313" key="3">
    <source>
        <dbReference type="Proteomes" id="UP001595660"/>
    </source>
</evidence>
<organism evidence="2 3">
    <name type="scientific">Halobacterium litoreum</name>
    <dbReference type="NCBI Taxonomy" id="2039234"/>
    <lineage>
        <taxon>Archaea</taxon>
        <taxon>Methanobacteriati</taxon>
        <taxon>Methanobacteriota</taxon>
        <taxon>Stenosarchaea group</taxon>
        <taxon>Halobacteria</taxon>
        <taxon>Halobacteriales</taxon>
        <taxon>Halobacteriaceae</taxon>
        <taxon>Halobacterium</taxon>
    </lineage>
</organism>
<comment type="caution">
    <text evidence="2">The sequence shown here is derived from an EMBL/GenBank/DDBJ whole genome shotgun (WGS) entry which is preliminary data.</text>
</comment>
<dbReference type="Proteomes" id="UP001595660">
    <property type="component" value="Unassembled WGS sequence"/>
</dbReference>
<accession>A0ABD5NEI7</accession>
<gene>
    <name evidence="2" type="ORF">ACFOKC_08355</name>
</gene>
<name>A0ABD5NEI7_9EURY</name>
<reference evidence="2 3" key="1">
    <citation type="journal article" date="2019" name="Int. J. Syst. Evol. Microbiol.">
        <title>The Global Catalogue of Microorganisms (GCM) 10K type strain sequencing project: providing services to taxonomists for standard genome sequencing and annotation.</title>
        <authorList>
            <consortium name="The Broad Institute Genomics Platform"/>
            <consortium name="The Broad Institute Genome Sequencing Center for Infectious Disease"/>
            <person name="Wu L."/>
            <person name="Ma J."/>
        </authorList>
    </citation>
    <scope>NUCLEOTIDE SEQUENCE [LARGE SCALE GENOMIC DNA]</scope>
    <source>
        <strain evidence="2 3">CGMCC 1.12562</strain>
    </source>
</reference>
<dbReference type="GeneID" id="69116331"/>
<sequence length="369" mass="41035">MQPANNDDSQTTGPTREQAKRAISTAVTRIDEDSIGEDINNVGFGEIPRSQKAGEVSQRTRPSKELQRKCAETAFDASAEHLTNILTQYDQISPVTIALDVKVLDSECWTNPETHELVDTNQEGEGYTGKLRVATATVINSSVPVTVAIIPLRGRTTDQKEFYSEVVQELLYQATQYVEVGTVLASRAFNSADCITEFEERGIEYLVPARKTPEIIAEINRLDQSGVTKATADTDVTVCGEDHESASAAFVYIPTDAESERGEFTPFLSNLDAVLNDPECLLDRFNQRWQAAHHTRLFRKQLVDKVEPARKLPVREFWVAATEVNAYQLARMVLAGITEDLEVGKALSFTQFVAFVQSKRQFGSLHTQE</sequence>
<feature type="region of interest" description="Disordered" evidence="1">
    <location>
        <begin position="1"/>
        <end position="66"/>
    </location>
</feature>
<protein>
    <recommendedName>
        <fullName evidence="4">Transposase DDE domain-containing protein</fullName>
    </recommendedName>
</protein>
<proteinExistence type="predicted"/>
<feature type="compositionally biased region" description="Polar residues" evidence="1">
    <location>
        <begin position="1"/>
        <end position="15"/>
    </location>
</feature>
<dbReference type="AlphaFoldDB" id="A0ABD5NEI7"/>
<dbReference type="RefSeq" id="WP_232571142.1">
    <property type="nucleotide sequence ID" value="NZ_CP089466.1"/>
</dbReference>
<dbReference type="EMBL" id="JBHRWN010000002">
    <property type="protein sequence ID" value="MFC3477735.1"/>
    <property type="molecule type" value="Genomic_DNA"/>
</dbReference>
<evidence type="ECO:0008006" key="4">
    <source>
        <dbReference type="Google" id="ProtNLM"/>
    </source>
</evidence>
<evidence type="ECO:0000256" key="1">
    <source>
        <dbReference type="SAM" id="MobiDB-lite"/>
    </source>
</evidence>
<keyword evidence="3" id="KW-1185">Reference proteome</keyword>
<evidence type="ECO:0000313" key="2">
    <source>
        <dbReference type="EMBL" id="MFC3477735.1"/>
    </source>
</evidence>